<organism evidence="3">
    <name type="scientific">Streptomyces sp. NBC_00180</name>
    <dbReference type="NCBI Taxonomy" id="2903632"/>
    <lineage>
        <taxon>Bacteria</taxon>
        <taxon>Bacillati</taxon>
        <taxon>Actinomycetota</taxon>
        <taxon>Actinomycetes</taxon>
        <taxon>Kitasatosporales</taxon>
        <taxon>Streptomycetaceae</taxon>
        <taxon>Streptomyces</taxon>
    </lineage>
</organism>
<dbReference type="GO" id="GO:0005524">
    <property type="term" value="F:ATP binding"/>
    <property type="evidence" value="ECO:0007669"/>
    <property type="project" value="UniProtKB-KW"/>
</dbReference>
<feature type="region of interest" description="Disordered" evidence="1">
    <location>
        <begin position="943"/>
        <end position="964"/>
    </location>
</feature>
<dbReference type="Gene3D" id="3.40.50.300">
    <property type="entry name" value="P-loop containing nucleotide triphosphate hydrolases"/>
    <property type="match status" value="1"/>
</dbReference>
<proteinExistence type="predicted"/>
<keyword evidence="3" id="KW-0547">Nucleotide-binding</keyword>
<evidence type="ECO:0000313" key="3">
    <source>
        <dbReference type="EMBL" id="WTP86136.1"/>
    </source>
</evidence>
<dbReference type="InterPro" id="IPR027417">
    <property type="entry name" value="P-loop_NTPase"/>
</dbReference>
<dbReference type="SUPFAM" id="SSF52540">
    <property type="entry name" value="P-loop containing nucleoside triphosphate hydrolases"/>
    <property type="match status" value="1"/>
</dbReference>
<feature type="transmembrane region" description="Helical" evidence="2">
    <location>
        <begin position="185"/>
        <end position="203"/>
    </location>
</feature>
<reference evidence="3" key="1">
    <citation type="submission" date="2022-10" db="EMBL/GenBank/DDBJ databases">
        <title>The complete genomes of actinobacterial strains from the NBC collection.</title>
        <authorList>
            <person name="Joergensen T.S."/>
            <person name="Alvarez Arevalo M."/>
            <person name="Sterndorff E.B."/>
            <person name="Faurdal D."/>
            <person name="Vuksanovic O."/>
            <person name="Mourched A.-S."/>
            <person name="Charusanti P."/>
            <person name="Shaw S."/>
            <person name="Blin K."/>
            <person name="Weber T."/>
        </authorList>
    </citation>
    <scope>NUCLEOTIDE SEQUENCE</scope>
    <source>
        <strain evidence="3">NBC 00180</strain>
    </source>
</reference>
<keyword evidence="2" id="KW-1133">Transmembrane helix</keyword>
<accession>A0AAU1HX99</accession>
<feature type="transmembrane region" description="Helical" evidence="2">
    <location>
        <begin position="70"/>
        <end position="91"/>
    </location>
</feature>
<keyword evidence="2" id="KW-0812">Transmembrane</keyword>
<feature type="transmembrane region" description="Helical" evidence="2">
    <location>
        <begin position="111"/>
        <end position="133"/>
    </location>
</feature>
<feature type="compositionally biased region" description="Basic and acidic residues" evidence="1">
    <location>
        <begin position="943"/>
        <end position="960"/>
    </location>
</feature>
<dbReference type="EMBL" id="CP108140">
    <property type="protein sequence ID" value="WTP86136.1"/>
    <property type="molecule type" value="Genomic_DNA"/>
</dbReference>
<protein>
    <submittedName>
        <fullName evidence="3">ATP-binding protein</fullName>
    </submittedName>
</protein>
<gene>
    <name evidence="3" type="ORF">OG477_12480</name>
</gene>
<name>A0AAU1HX99_9ACTN</name>
<keyword evidence="2" id="KW-0472">Membrane</keyword>
<evidence type="ECO:0000256" key="2">
    <source>
        <dbReference type="SAM" id="Phobius"/>
    </source>
</evidence>
<dbReference type="AlphaFoldDB" id="A0AAU1HX99"/>
<keyword evidence="3" id="KW-0067">ATP-binding</keyword>
<evidence type="ECO:0000256" key="1">
    <source>
        <dbReference type="SAM" id="MobiDB-lite"/>
    </source>
</evidence>
<sequence length="1206" mass="137343">MTRVVRHPPGKDRPRNAPMATLAPRRAGAWLRQGFTGHWHRLAIRLEARGGTTRPRKWRRWFTYTNVTRAIWTVAALAVLAWVVEGLYILIWGRTTGFEKWREGNEGFDTVLRFLGPVLAASLAAALFLFWWYRWTKRRYLAKARDDPHRLVLTAGPDATEIVGREEIARVIAERLRERNTRRPYLLVGGVGVGKTAVLVRLTELLAEQNAVPVPIRLRDANGDSDLNFERMAKERFIEEAPRGILARTKTERVWQQLLADDKPVVIADGLEEALLGDGLEQNRDNIIRRAIERAYEEKLPLVIASRPHSPLESTPAAIVELEPLSEEDALRFVQARVPETDERRVDWIVETAEVTESPVYLQIARELHRHGALEHDRPDNEPQHMNTRSRDRGMLRLWLLETWDEALCQGRLRRDVALSRQERRDTLEVVSALACVGLLQDKLEVGLGELLDSDAHPGPMRRAQARAEHLWAGGRAFDRYGRRGNVFSEWHRQQIWDVLCRRIGPEERRRLRGGNLDQCRAALARIARNADKLGLVEGFERKVRFPHSIIQAYFGYRVLWQLGERGAGELVEHVLQPPGPSRELLMALVLLSRRRAARVRARREGVRAEVTKEVEERLRRSRVRGHTLAHRLCRAAERRTDDPKALDLYAAAVEIESVEDTPRLLGDILDEVRRTWAGFKGDRRSLDDAKLRLLKQLGAALRSVSDRIDTTPLYEQLVQIGVKEPSYSIRLAVAQEFGSGGNPAFAVIRGRIGLNTDPVQEYNDRLGELKAWKRGEYEQWAERMARARAAGAASRAGTERIGRLQQDRRKLNEEYRGKRVVLFREFVMRAWMIPMLLGSVDEAHRDEARERLTKWLRHLDPKATGGAPDLPLALEAALAQGFKYAANRRIRHPRAHQGGRADLIRQAETVLQQSRCWYAQVMLLQALCLWRLPDTVGVHERERHATPGRDGHDGGREPPRALGGATAVQTAERWLSMAGTAHRAPGHPEANGASPRRPLHPFVAEAGDLVALTLETGQPERFLWIDEKGVADNIGARTGAPLEYRKHNLWIPPSVGWSTLDARAQCLVADVLVMLNLIERDGHPDEVEERMIRAEQPGTSSLPPCIRSDRRPLRPDLRAGMADPPEPGTTCPPDCKFRLCPYPPRGCVPRGEIREPFCRQQQALLPGRVRRRLPRVLRRKTPHWVSMRVRELDGFWQQMAGRTRS</sequence>